<evidence type="ECO:0000259" key="1">
    <source>
        <dbReference type="Pfam" id="PF20469"/>
    </source>
</evidence>
<dbReference type="Pfam" id="PF20469">
    <property type="entry name" value="OLD-like_TOPRIM"/>
    <property type="match status" value="1"/>
</dbReference>
<dbReference type="InterPro" id="IPR022602">
    <property type="entry name" value="DUF2813"/>
</dbReference>
<keyword evidence="2" id="KW-0540">Nuclease</keyword>
<dbReference type="RefSeq" id="WP_173633590.1">
    <property type="nucleotide sequence ID" value="NZ_CP054212.1"/>
</dbReference>
<proteinExistence type="predicted"/>
<name>A0A6M8UMP7_9GAMM</name>
<gene>
    <name evidence="2" type="ORF">PMPD1_1632</name>
</gene>
<dbReference type="EMBL" id="CP054212">
    <property type="protein sequence ID" value="QKJ86583.1"/>
    <property type="molecule type" value="Genomic_DNA"/>
</dbReference>
<keyword evidence="2" id="KW-0378">Hydrolase</keyword>
<dbReference type="GO" id="GO:0006302">
    <property type="term" value="P:double-strand break repair"/>
    <property type="evidence" value="ECO:0007669"/>
    <property type="project" value="TreeGrafter"/>
</dbReference>
<organism evidence="2 3">
    <name type="scientific">Paramixta manurensis</name>
    <dbReference type="NCBI Taxonomy" id="2740817"/>
    <lineage>
        <taxon>Bacteria</taxon>
        <taxon>Pseudomonadati</taxon>
        <taxon>Pseudomonadota</taxon>
        <taxon>Gammaproteobacteria</taxon>
        <taxon>Enterobacterales</taxon>
        <taxon>Erwiniaceae</taxon>
        <taxon>Paramixta</taxon>
    </lineage>
</organism>
<reference evidence="2 3" key="1">
    <citation type="submission" date="2020-06" db="EMBL/GenBank/DDBJ databases">
        <title>Genome sequence of Paramixta manurensis strain PD-1.</title>
        <authorList>
            <person name="Lee C.W."/>
            <person name="Kim J."/>
        </authorList>
    </citation>
    <scope>NUCLEOTIDE SEQUENCE [LARGE SCALE GENOMIC DNA]</scope>
    <source>
        <strain evidence="2 3">PD-1</strain>
    </source>
</reference>
<evidence type="ECO:0000313" key="3">
    <source>
        <dbReference type="Proteomes" id="UP000505325"/>
    </source>
</evidence>
<protein>
    <submittedName>
        <fullName evidence="2">ATP-dependent endonuclease</fullName>
    </submittedName>
</protein>
<feature type="domain" description="OLD protein-like TOPRIM" evidence="1">
    <location>
        <begin position="379"/>
        <end position="443"/>
    </location>
</feature>
<sequence length="555" mass="63473">MMLEQIEIVGFRGINRLSLSLTESNVLIGENAWGKSSLLDALTLMLTPQETLYLFTRHDFHFPPGNQNGHGDHLTLRFTFREEPRDHQRISGDATLSLLWQQGTDGVRRIFYQVEGRINPQQQVVTLRRFLRTDGEPLSEQASEQQVRTLMRLFPVLRLRDARFNHRLRQETPTAHSVETLGKLTDEINALTRDLVTRPQNLTDTALRQGLLTMQQLLEHYFSVQSSPGVEPRVRAVSTSRDSRHGWRYLGNINQLIANADSRSRQLIVLRMFALLVQARGAQRLDPDARPLLLVEDPETRLHPIMLSVAWELLELLPLQKIATTNSSELLSQVPVEQVCRLVREPNRVATWRIGPAGMSQEESRRIAFHIRVNRPSALFARCWLLVEGETEVWVMNELARQCGYRFEAEGIKVIEFAQAGLRPLLKFAQRMGIEWHVLTDGDEAGKKYAATTRGLLQDSADDERRHLTVLPALDMEHFLYRQGFSDVYHRVAHVPVNVPMNMRRIITKAIQRSSKPELAITVAMDAAERGIESIPPLLRQMFGQVLWLARGKAD</sequence>
<dbReference type="SUPFAM" id="SSF52540">
    <property type="entry name" value="P-loop containing nucleoside triphosphate hydrolases"/>
    <property type="match status" value="1"/>
</dbReference>
<dbReference type="Proteomes" id="UP000505325">
    <property type="component" value="Chromosome"/>
</dbReference>
<keyword evidence="3" id="KW-1185">Reference proteome</keyword>
<dbReference type="Pfam" id="PF11398">
    <property type="entry name" value="DUF2813"/>
    <property type="match status" value="1"/>
</dbReference>
<dbReference type="InterPro" id="IPR027417">
    <property type="entry name" value="P-loop_NTPase"/>
</dbReference>
<dbReference type="GO" id="GO:0004519">
    <property type="term" value="F:endonuclease activity"/>
    <property type="evidence" value="ECO:0007669"/>
    <property type="project" value="UniProtKB-KW"/>
</dbReference>
<keyword evidence="2" id="KW-0255">Endonuclease</keyword>
<evidence type="ECO:0000313" key="2">
    <source>
        <dbReference type="EMBL" id="QKJ86583.1"/>
    </source>
</evidence>
<dbReference type="PANTHER" id="PTHR32182:SF19">
    <property type="entry name" value="HOMOLOGY WITH RECF PROTEIN"/>
    <property type="match status" value="1"/>
</dbReference>
<dbReference type="GO" id="GO:0000731">
    <property type="term" value="P:DNA synthesis involved in DNA repair"/>
    <property type="evidence" value="ECO:0007669"/>
    <property type="project" value="TreeGrafter"/>
</dbReference>
<dbReference type="CDD" id="cd01026">
    <property type="entry name" value="TOPRIM_OLD"/>
    <property type="match status" value="1"/>
</dbReference>
<accession>A0A6M8UMP7</accession>
<dbReference type="PANTHER" id="PTHR32182">
    <property type="entry name" value="DNA REPLICATION AND REPAIR PROTEIN RECF"/>
    <property type="match status" value="1"/>
</dbReference>
<dbReference type="KEGG" id="pmak:PMPD1_1632"/>
<dbReference type="AlphaFoldDB" id="A0A6M8UMP7"/>
<dbReference type="Gene3D" id="3.40.50.300">
    <property type="entry name" value="P-loop containing nucleotide triphosphate hydrolases"/>
    <property type="match status" value="1"/>
</dbReference>
<dbReference type="InterPro" id="IPR034139">
    <property type="entry name" value="TOPRIM_OLD"/>
</dbReference>